<reference evidence="4 5" key="1">
    <citation type="submission" date="2014-06" db="EMBL/GenBank/DDBJ databases">
        <authorList>
            <person name="Swart Estienne"/>
        </authorList>
    </citation>
    <scope>NUCLEOTIDE SEQUENCE [LARGE SCALE GENOMIC DNA]</scope>
    <source>
        <strain evidence="4 5">130c</strain>
    </source>
</reference>
<evidence type="ECO:0000313" key="5">
    <source>
        <dbReference type="Proteomes" id="UP000039865"/>
    </source>
</evidence>
<feature type="domain" description="RCC1-like" evidence="3">
    <location>
        <begin position="12"/>
        <end position="303"/>
    </location>
</feature>
<accession>A0A078A3A3</accession>
<dbReference type="Pfam" id="PF00415">
    <property type="entry name" value="RCC1"/>
    <property type="match status" value="1"/>
</dbReference>
<protein>
    <recommendedName>
        <fullName evidence="3">RCC1-like domain-containing protein</fullName>
    </recommendedName>
</protein>
<feature type="repeat" description="RCC1" evidence="2">
    <location>
        <begin position="328"/>
        <end position="385"/>
    </location>
</feature>
<dbReference type="Gene3D" id="2.130.10.30">
    <property type="entry name" value="Regulator of chromosome condensation 1/beta-lactamase-inhibitor protein II"/>
    <property type="match status" value="2"/>
</dbReference>
<dbReference type="PRINTS" id="PR00633">
    <property type="entry name" value="RCCNDNSATION"/>
</dbReference>
<dbReference type="InterPro" id="IPR051210">
    <property type="entry name" value="Ub_ligase/GEF_domain"/>
</dbReference>
<dbReference type="InterPro" id="IPR058923">
    <property type="entry name" value="RCC1-like_dom"/>
</dbReference>
<dbReference type="PANTHER" id="PTHR22870">
    <property type="entry name" value="REGULATOR OF CHROMOSOME CONDENSATION"/>
    <property type="match status" value="1"/>
</dbReference>
<feature type="repeat" description="RCC1" evidence="2">
    <location>
        <begin position="267"/>
        <end position="327"/>
    </location>
</feature>
<keyword evidence="5" id="KW-1185">Reference proteome</keyword>
<evidence type="ECO:0000256" key="2">
    <source>
        <dbReference type="PROSITE-ProRule" id="PRU00235"/>
    </source>
</evidence>
<dbReference type="AlphaFoldDB" id="A0A078A3A3"/>
<evidence type="ECO:0000259" key="3">
    <source>
        <dbReference type="Pfam" id="PF25390"/>
    </source>
</evidence>
<dbReference type="EMBL" id="CCKQ01004835">
    <property type="protein sequence ID" value="CDW75988.1"/>
    <property type="molecule type" value="Genomic_DNA"/>
</dbReference>
<dbReference type="PROSITE" id="PS00626">
    <property type="entry name" value="RCC1_2"/>
    <property type="match status" value="1"/>
</dbReference>
<dbReference type="PROSITE" id="PS50012">
    <property type="entry name" value="RCC1_3"/>
    <property type="match status" value="4"/>
</dbReference>
<dbReference type="Proteomes" id="UP000039865">
    <property type="component" value="Unassembled WGS sequence"/>
</dbReference>
<dbReference type="SUPFAM" id="SSF50985">
    <property type="entry name" value="RCC1/BLIP-II"/>
    <property type="match status" value="2"/>
</dbReference>
<dbReference type="PANTHER" id="PTHR22870:SF408">
    <property type="entry name" value="OS09G0560450 PROTEIN"/>
    <property type="match status" value="1"/>
</dbReference>
<name>A0A078A3A3_STYLE</name>
<evidence type="ECO:0000313" key="4">
    <source>
        <dbReference type="EMBL" id="CDW75988.1"/>
    </source>
</evidence>
<dbReference type="InterPro" id="IPR009091">
    <property type="entry name" value="RCC1/BLIP-II"/>
</dbReference>
<feature type="repeat" description="RCC1" evidence="2">
    <location>
        <begin position="62"/>
        <end position="112"/>
    </location>
</feature>
<organism evidence="4 5">
    <name type="scientific">Stylonychia lemnae</name>
    <name type="common">Ciliate</name>
    <dbReference type="NCBI Taxonomy" id="5949"/>
    <lineage>
        <taxon>Eukaryota</taxon>
        <taxon>Sar</taxon>
        <taxon>Alveolata</taxon>
        <taxon>Ciliophora</taxon>
        <taxon>Intramacronucleata</taxon>
        <taxon>Spirotrichea</taxon>
        <taxon>Stichotrichia</taxon>
        <taxon>Sporadotrichida</taxon>
        <taxon>Oxytrichidae</taxon>
        <taxon>Stylonychinae</taxon>
        <taxon>Stylonychia</taxon>
    </lineage>
</organism>
<sequence>MESSSQSSNQLELYSWGLNKGGQLGIGQTKARCEMLPKKVKLQNPADVSTFSNSSICVTKSGKIFGWGNNQKNRLGNFSGGDNSASPVEIKLTQKIIQVSCGQYHSLLLTHDGLCLSAGQNKSGELGREGSDASFDFIDCKLPLRSVEAGFSVSFYITIENQLLTSGKKSLNTLNKDIKIPSLVKFFSNGVHQIQCGYNHVGCIDQINDLYMWGNNQNSKLGVRSKAEFVDQPTLVKYLKEKDVKISQVSCTMGERHGHTGCVSVDGRAFFWGDPYKGKLGNLQAGWTHEKEDNEDVENPFELDLSTIGKAKKVLCAGIHSGLLTEDGKLYTFGCGSDGRLGHPDYEGSTYLYKESIPKLVEFFNEYFIEDVTSSYYWNYAIVRKL</sequence>
<dbReference type="InterPro" id="IPR000408">
    <property type="entry name" value="Reg_chr_condens"/>
</dbReference>
<keyword evidence="1" id="KW-0677">Repeat</keyword>
<dbReference type="Pfam" id="PF25390">
    <property type="entry name" value="WD40_RLD"/>
    <property type="match status" value="1"/>
</dbReference>
<dbReference type="OrthoDB" id="10256179at2759"/>
<gene>
    <name evidence="4" type="primary">Contig9482.g10145</name>
    <name evidence="4" type="ORF">STYLEM_4984</name>
</gene>
<feature type="repeat" description="RCC1" evidence="2">
    <location>
        <begin position="11"/>
        <end position="61"/>
    </location>
</feature>
<evidence type="ECO:0000256" key="1">
    <source>
        <dbReference type="ARBA" id="ARBA00022737"/>
    </source>
</evidence>
<proteinExistence type="predicted"/>
<dbReference type="InParanoid" id="A0A078A3A3"/>